<sequence length="392" mass="41607">MGKKGKGKQPTGRAKQRQKNPTYGGAQGAGQGSRYVPEDTDDNAHKTFRGFSQGTPRGDFSQAGPNTKLRHQNIAFVSAGNSTPVELESTELEQEIRVAVADEDMHSEADDLEELASREIDDSGVQTNIVTNADVELSEGAMGRMNIHSPASPKDLFFVDTTGDPSLASRPAAKGKQKARRSPSPARSDISDEVVVFHGRSKPAVETRKGSAPQASAPTQTALSISSAPSKTVGSESSALAEPAPSQATEAPDLLDGLLAALNGSPEPSASSLPAKGWAAKPSKYDRQAASSADGTWQAASATPYWRKGRPRPDLDPRPSGDVALEDSPSRGMKVMFAEPENRKGAEESITELQADWKSVLREKKLSKSSPRSTTVANVSVLPKQPSRKGKR</sequence>
<feature type="compositionally biased region" description="Low complexity" evidence="1">
    <location>
        <begin position="235"/>
        <end position="264"/>
    </location>
</feature>
<proteinExistence type="predicted"/>
<feature type="region of interest" description="Disordered" evidence="1">
    <location>
        <begin position="148"/>
        <end position="332"/>
    </location>
</feature>
<dbReference type="AlphaFoldDB" id="A0A4U0WZV5"/>
<keyword evidence="3" id="KW-1185">Reference proteome</keyword>
<feature type="compositionally biased region" description="Polar residues" evidence="1">
    <location>
        <begin position="368"/>
        <end position="378"/>
    </location>
</feature>
<protein>
    <submittedName>
        <fullName evidence="2">Uncharacterized protein</fullName>
    </submittedName>
</protein>
<dbReference type="Proteomes" id="UP000309340">
    <property type="component" value="Unassembled WGS sequence"/>
</dbReference>
<evidence type="ECO:0000313" key="2">
    <source>
        <dbReference type="EMBL" id="TKA68837.1"/>
    </source>
</evidence>
<dbReference type="STRING" id="329884.A0A4U0WZV5"/>
<evidence type="ECO:0000313" key="3">
    <source>
        <dbReference type="Proteomes" id="UP000309340"/>
    </source>
</evidence>
<feature type="compositionally biased region" description="Polar residues" evidence="1">
    <location>
        <begin position="289"/>
        <end position="301"/>
    </location>
</feature>
<comment type="caution">
    <text evidence="2">The sequence shown here is derived from an EMBL/GenBank/DDBJ whole genome shotgun (WGS) entry which is preliminary data.</text>
</comment>
<name>A0A4U0WZV5_9PEZI</name>
<feature type="compositionally biased region" description="Polar residues" evidence="1">
    <location>
        <begin position="213"/>
        <end position="234"/>
    </location>
</feature>
<feature type="region of interest" description="Disordered" evidence="1">
    <location>
        <begin position="1"/>
        <end position="69"/>
    </location>
</feature>
<accession>A0A4U0WZV5</accession>
<gene>
    <name evidence="2" type="ORF">B0A55_07319</name>
</gene>
<organism evidence="2 3">
    <name type="scientific">Friedmanniomyces simplex</name>
    <dbReference type="NCBI Taxonomy" id="329884"/>
    <lineage>
        <taxon>Eukaryota</taxon>
        <taxon>Fungi</taxon>
        <taxon>Dikarya</taxon>
        <taxon>Ascomycota</taxon>
        <taxon>Pezizomycotina</taxon>
        <taxon>Dothideomycetes</taxon>
        <taxon>Dothideomycetidae</taxon>
        <taxon>Mycosphaerellales</taxon>
        <taxon>Teratosphaeriaceae</taxon>
        <taxon>Friedmanniomyces</taxon>
    </lineage>
</organism>
<evidence type="ECO:0000256" key="1">
    <source>
        <dbReference type="SAM" id="MobiDB-lite"/>
    </source>
</evidence>
<feature type="region of interest" description="Disordered" evidence="1">
    <location>
        <begin position="364"/>
        <end position="392"/>
    </location>
</feature>
<dbReference type="EMBL" id="NAJQ01000483">
    <property type="protein sequence ID" value="TKA68837.1"/>
    <property type="molecule type" value="Genomic_DNA"/>
</dbReference>
<reference evidence="2 3" key="1">
    <citation type="submission" date="2017-03" db="EMBL/GenBank/DDBJ databases">
        <title>Genomes of endolithic fungi from Antarctica.</title>
        <authorList>
            <person name="Coleine C."/>
            <person name="Masonjones S."/>
            <person name="Stajich J.E."/>
        </authorList>
    </citation>
    <scope>NUCLEOTIDE SEQUENCE [LARGE SCALE GENOMIC DNA]</scope>
    <source>
        <strain evidence="2 3">CCFEE 5184</strain>
    </source>
</reference>
<feature type="non-terminal residue" evidence="2">
    <location>
        <position position="392"/>
    </location>
</feature>